<dbReference type="InterPro" id="IPR012334">
    <property type="entry name" value="Pectin_lyas_fold"/>
</dbReference>
<gene>
    <name evidence="4" type="ORF">TVAG_149280</name>
</gene>
<accession>A2ELJ5</accession>
<feature type="compositionally biased region" description="Basic and acidic residues" evidence="2">
    <location>
        <begin position="174"/>
        <end position="187"/>
    </location>
</feature>
<protein>
    <recommendedName>
        <fullName evidence="3">Right handed beta helix domain-containing protein</fullName>
    </recommendedName>
</protein>
<dbReference type="InterPro" id="IPR011050">
    <property type="entry name" value="Pectin_lyase_fold/virulence"/>
</dbReference>
<feature type="compositionally biased region" description="Pro residues" evidence="2">
    <location>
        <begin position="46"/>
        <end position="59"/>
    </location>
</feature>
<feature type="compositionally biased region" description="Polar residues" evidence="2">
    <location>
        <begin position="73"/>
        <end position="85"/>
    </location>
</feature>
<feature type="compositionally biased region" description="Pro residues" evidence="2">
    <location>
        <begin position="261"/>
        <end position="303"/>
    </location>
</feature>
<dbReference type="VEuPathDB" id="TrichDB:TVAG_149280"/>
<evidence type="ECO:0000313" key="5">
    <source>
        <dbReference type="Proteomes" id="UP000001542"/>
    </source>
</evidence>
<dbReference type="Gene3D" id="2.160.20.10">
    <property type="entry name" value="Single-stranded right-handed beta-helix, Pectin lyase-like"/>
    <property type="match status" value="2"/>
</dbReference>
<proteinExistence type="predicted"/>
<dbReference type="RefSeq" id="XP_001318665.1">
    <property type="nucleotide sequence ID" value="XM_001318630.1"/>
</dbReference>
<feature type="compositionally biased region" description="Low complexity" evidence="2">
    <location>
        <begin position="111"/>
        <end position="131"/>
    </location>
</feature>
<evidence type="ECO:0000256" key="1">
    <source>
        <dbReference type="ARBA" id="ARBA00022737"/>
    </source>
</evidence>
<dbReference type="STRING" id="5722.A2ELJ5"/>
<feature type="compositionally biased region" description="Low complexity" evidence="2">
    <location>
        <begin position="60"/>
        <end position="72"/>
    </location>
</feature>
<dbReference type="InterPro" id="IPR006626">
    <property type="entry name" value="PbH1"/>
</dbReference>
<feature type="compositionally biased region" description="Polar residues" evidence="2">
    <location>
        <begin position="342"/>
        <end position="352"/>
    </location>
</feature>
<dbReference type="KEGG" id="tva:4764315"/>
<dbReference type="GO" id="GO:0042981">
    <property type="term" value="P:regulation of apoptotic process"/>
    <property type="evidence" value="ECO:0000318"/>
    <property type="project" value="GO_Central"/>
</dbReference>
<feature type="domain" description="Right handed beta helix" evidence="3">
    <location>
        <begin position="782"/>
        <end position="900"/>
    </location>
</feature>
<feature type="compositionally biased region" description="Low complexity" evidence="2">
    <location>
        <begin position="472"/>
        <end position="484"/>
    </location>
</feature>
<dbReference type="PANTHER" id="PTHR22990:SF15">
    <property type="entry name" value="F-BOX ONLY PROTEIN 10"/>
    <property type="match status" value="1"/>
</dbReference>
<dbReference type="InterPro" id="IPR051550">
    <property type="entry name" value="SCF-Subunits/Alg-Epimerases"/>
</dbReference>
<dbReference type="EMBL" id="DS113423">
    <property type="protein sequence ID" value="EAY06442.1"/>
    <property type="molecule type" value="Genomic_DNA"/>
</dbReference>
<dbReference type="Proteomes" id="UP000001542">
    <property type="component" value="Unassembled WGS sequence"/>
</dbReference>
<dbReference type="VEuPathDB" id="TrichDB:TVAGG3_0163370"/>
<dbReference type="GO" id="GO:0006511">
    <property type="term" value="P:ubiquitin-dependent protein catabolic process"/>
    <property type="evidence" value="ECO:0000318"/>
    <property type="project" value="GO_Central"/>
</dbReference>
<feature type="compositionally biased region" description="Pro residues" evidence="2">
    <location>
        <begin position="383"/>
        <end position="394"/>
    </location>
</feature>
<sequence>MQTNSGNIGFPGLPPPMGLPLPPDNNGFPPPPQLPTGNLNSGITLLPPPPMPGMPPLPPSATASSSSNYMSSGTLPPFQQVSSGDSGMVLPPFVGLSSGGSNGNLPPFPGPTNTMPPTSPGSGLSSGQLPMINSSSQSGFLLPPLPGQTGSALYQSSSQSLLPSPPATDSKSLNSKEKSEKSEKVDSSDYDYDYSSSESDKKKTTPPKAQNTPPGFPLPPQLSPKEQNTNQTPPIPSFGAAALPPMPQSNDYGQPNSMFKPNPPPFPSGGLPPMPPPPSQELPSKPVQPPFPSGGLPPMPPPTSQDNISKPIPPFSAGGMAPLPSPTSDSSSKPNPPPFSSGRPSATISPSAKQPFASGEGNTRPSLPPFASGIARNTAPLDLGPPPKPTPPPFAYDSRSGQNLPSLPPMPGSAPVTPTADSRFNSPFAALPKNTSSNMNNSQRDPSRKDSLPPFAGLNMMPVENRPRQSESQIVNTSKQSSSSSDEEMQEQEHEDLTNLQSVGIANYTSTFNGPLPLQVNPDQSVPIAPILQQYPRKETSIMSSGKVFNNQPNSKNAKNDDFESVISSFTGITNTILQPPTIGMSQMNYVPRNFTLEQVSGPEGIEIPKTELYVSPYSPMNQTNKIELMPPPDETMIFGFTGPVVRANVLSAAAGQVCAIPGQITSYDNEPPPFYHPFVANVINLPPITPHTPVRGARYSPNMGSIQSFIDQQPPLSIIEIPAGRYNESLFIRKSLFIRGAGVEFYSTGDICLNVSAPEVFIEGIKFVNQPSGKESMVQNCAFIAKSCAFIGGTNAALSFNGKSYATIDHCQFSDAGFGINMMRTSCLSIYSSEIHNMSGPAIYASEQTRLHAENCNIRKVGQGINLSKQAIASIIKCNIQDVKDIGIDLVTNKSDIYIADTKITYCGKAGLYMRQSSRATIAGCEFMGRVAILMELNSRLISFKNKFTGTSAANQMIGIKTKARFYSNDDTFTGTSQFSIVANGYCYLRGSNFTAIEGNAVIVDHGESTFINCLFTSISKTSIRIQNGKIKCYTSRFTKSGGPMLALIKAEGFIKHSSFSACSGSSIMMSFANDLLLEDIEVTGSANCAMELDNSSPKAVDCQFRNNAENGVFVEKNCNPTFEFCVFSENRKNGITIINHCNATFVNCLVNGNESHGLALNSDCTLVSTTFSDNSKYNMQIDGGNITMTLCNFKKSETNIVISSQQANVDMKHCVVQDATDGLVVQEGARISMVQTQAMKFSHACLTVQKGSFATLNGCTFSSTQGPGNVLATYDATINCTGGLVTKSQCGFNISKNSRLNIDGTKICNCTQGIASTSCIVNVMEAEIIENKDGMRLINSSGSVKKCNISGNNGYGIVLEKCNDNVVMEMNSFNINKQDNIQVK</sequence>
<dbReference type="InParanoid" id="A2ELJ5"/>
<feature type="domain" description="Right handed beta helix" evidence="3">
    <location>
        <begin position="1002"/>
        <end position="1151"/>
    </location>
</feature>
<organism evidence="4 5">
    <name type="scientific">Trichomonas vaginalis (strain ATCC PRA-98 / G3)</name>
    <dbReference type="NCBI Taxonomy" id="412133"/>
    <lineage>
        <taxon>Eukaryota</taxon>
        <taxon>Metamonada</taxon>
        <taxon>Parabasalia</taxon>
        <taxon>Trichomonadida</taxon>
        <taxon>Trichomonadidae</taxon>
        <taxon>Trichomonas</taxon>
    </lineage>
</organism>
<evidence type="ECO:0000313" key="4">
    <source>
        <dbReference type="EMBL" id="EAY06442.1"/>
    </source>
</evidence>
<keyword evidence="1" id="KW-0677">Repeat</keyword>
<evidence type="ECO:0000256" key="2">
    <source>
        <dbReference type="SAM" id="MobiDB-lite"/>
    </source>
</evidence>
<dbReference type="OrthoDB" id="427974at2759"/>
<evidence type="ECO:0000259" key="3">
    <source>
        <dbReference type="Pfam" id="PF13229"/>
    </source>
</evidence>
<dbReference type="Pfam" id="PF13229">
    <property type="entry name" value="Beta_helix"/>
    <property type="match status" value="2"/>
</dbReference>
<dbReference type="SMR" id="A2ELJ5"/>
<dbReference type="PANTHER" id="PTHR22990">
    <property type="entry name" value="F-BOX ONLY PROTEIN"/>
    <property type="match status" value="1"/>
</dbReference>
<reference evidence="4" key="1">
    <citation type="submission" date="2006-10" db="EMBL/GenBank/DDBJ databases">
        <authorList>
            <person name="Amadeo P."/>
            <person name="Zhao Q."/>
            <person name="Wortman J."/>
            <person name="Fraser-Liggett C."/>
            <person name="Carlton J."/>
        </authorList>
    </citation>
    <scope>NUCLEOTIDE SEQUENCE</scope>
    <source>
        <strain evidence="4">G3</strain>
    </source>
</reference>
<feature type="compositionally biased region" description="Pro residues" evidence="2">
    <location>
        <begin position="12"/>
        <end position="34"/>
    </location>
</feature>
<dbReference type="InterPro" id="IPR039448">
    <property type="entry name" value="Beta_helix"/>
</dbReference>
<feature type="compositionally biased region" description="Low complexity" evidence="2">
    <location>
        <begin position="151"/>
        <end position="173"/>
    </location>
</feature>
<dbReference type="SMART" id="SM00710">
    <property type="entry name" value="PbH1"/>
    <property type="match status" value="13"/>
</dbReference>
<name>A2ELJ5_TRIV3</name>
<keyword evidence="5" id="KW-1185">Reference proteome</keyword>
<reference evidence="4" key="2">
    <citation type="journal article" date="2007" name="Science">
        <title>Draft genome sequence of the sexually transmitted pathogen Trichomonas vaginalis.</title>
        <authorList>
            <person name="Carlton J.M."/>
            <person name="Hirt R.P."/>
            <person name="Silva J.C."/>
            <person name="Delcher A.L."/>
            <person name="Schatz M."/>
            <person name="Zhao Q."/>
            <person name="Wortman J.R."/>
            <person name="Bidwell S.L."/>
            <person name="Alsmark U.C.M."/>
            <person name="Besteiro S."/>
            <person name="Sicheritz-Ponten T."/>
            <person name="Noel C.J."/>
            <person name="Dacks J.B."/>
            <person name="Foster P.G."/>
            <person name="Simillion C."/>
            <person name="Van de Peer Y."/>
            <person name="Miranda-Saavedra D."/>
            <person name="Barton G.J."/>
            <person name="Westrop G.D."/>
            <person name="Mueller S."/>
            <person name="Dessi D."/>
            <person name="Fiori P.L."/>
            <person name="Ren Q."/>
            <person name="Paulsen I."/>
            <person name="Zhang H."/>
            <person name="Bastida-Corcuera F.D."/>
            <person name="Simoes-Barbosa A."/>
            <person name="Brown M.T."/>
            <person name="Hayes R.D."/>
            <person name="Mukherjee M."/>
            <person name="Okumura C.Y."/>
            <person name="Schneider R."/>
            <person name="Smith A.J."/>
            <person name="Vanacova S."/>
            <person name="Villalvazo M."/>
            <person name="Haas B.J."/>
            <person name="Pertea M."/>
            <person name="Feldblyum T.V."/>
            <person name="Utterback T.R."/>
            <person name="Shu C.L."/>
            <person name="Osoegawa K."/>
            <person name="de Jong P.J."/>
            <person name="Hrdy I."/>
            <person name="Horvathova L."/>
            <person name="Zubacova Z."/>
            <person name="Dolezal P."/>
            <person name="Malik S.B."/>
            <person name="Logsdon J.M. Jr."/>
            <person name="Henze K."/>
            <person name="Gupta A."/>
            <person name="Wang C.C."/>
            <person name="Dunne R.L."/>
            <person name="Upcroft J.A."/>
            <person name="Upcroft P."/>
            <person name="White O."/>
            <person name="Salzberg S.L."/>
            <person name="Tang P."/>
            <person name="Chiu C.-H."/>
            <person name="Lee Y.-S."/>
            <person name="Embley T.M."/>
            <person name="Coombs G.H."/>
            <person name="Mottram J.C."/>
            <person name="Tachezy J."/>
            <person name="Fraser-Liggett C.M."/>
            <person name="Johnson P.J."/>
        </authorList>
    </citation>
    <scope>NUCLEOTIDE SEQUENCE [LARGE SCALE GENOMIC DNA]</scope>
    <source>
        <strain evidence="4">G3</strain>
    </source>
</reference>
<dbReference type="SUPFAM" id="SSF51126">
    <property type="entry name" value="Pectin lyase-like"/>
    <property type="match status" value="2"/>
</dbReference>
<feature type="compositionally biased region" description="Polar residues" evidence="2">
    <location>
        <begin position="433"/>
        <end position="444"/>
    </location>
</feature>
<feature type="region of interest" description="Disordered" evidence="2">
    <location>
        <begin position="1"/>
        <end position="495"/>
    </location>
</feature>